<proteinExistence type="predicted"/>
<evidence type="ECO:0000313" key="5">
    <source>
        <dbReference type="Proteomes" id="UP000611723"/>
    </source>
</evidence>
<dbReference type="AlphaFoldDB" id="A0A934WVD6"/>
<dbReference type="InterPro" id="IPR015422">
    <property type="entry name" value="PyrdxlP-dep_Trfase_small"/>
</dbReference>
<keyword evidence="4" id="KW-0032">Aminotransferase</keyword>
<dbReference type="PANTHER" id="PTHR21152:SF40">
    <property type="entry name" value="ALANINE--GLYOXYLATE AMINOTRANSFERASE"/>
    <property type="match status" value="1"/>
</dbReference>
<dbReference type="RefSeq" id="WP_201429332.1">
    <property type="nucleotide sequence ID" value="NZ_JAEQBW010000001.1"/>
</dbReference>
<dbReference type="SUPFAM" id="SSF53383">
    <property type="entry name" value="PLP-dependent transferases"/>
    <property type="match status" value="1"/>
</dbReference>
<sequence>MINFYPGPSKLYPEIGTYLQEAFQSGILEMNHRSEAFMELYASTKNLLKEKLNIPEDYEIVLVSSATECWEIISQSFVEKASVHLFNGAFGEKWFDYAKKIHSASSAVCFEAHELPVMQEMPKAELLALTHNETSNGTALPDSFQVQLRKEFSHSLIAYDATSSMAGYNLQWKNGDIWFASVQKCFGLPPGLAIMVVSPEAVDRAAFIKDDRYYNSFNYILGNARKNQTHHTPNISNIYLLKSTLRQRADIENIHQDLMERKLHFFEEMKQFPQLQNYILSSDQQSDTVFCLRAEEPAIVKLKNATKENGILLGNGYGSLKNTTFRIANFPALLQADFDRLLLFFAHFFK</sequence>
<evidence type="ECO:0000313" key="4">
    <source>
        <dbReference type="EMBL" id="MBK6263644.1"/>
    </source>
</evidence>
<evidence type="ECO:0000259" key="3">
    <source>
        <dbReference type="Pfam" id="PF00266"/>
    </source>
</evidence>
<dbReference type="PANTHER" id="PTHR21152">
    <property type="entry name" value="AMINOTRANSFERASE CLASS V"/>
    <property type="match status" value="1"/>
</dbReference>
<dbReference type="Gene3D" id="3.40.640.10">
    <property type="entry name" value="Type I PLP-dependent aspartate aminotransferase-like (Major domain)"/>
    <property type="match status" value="1"/>
</dbReference>
<protein>
    <submittedName>
        <fullName evidence="4">Aminotransferase class V-fold PLP-dependent enzyme</fullName>
    </submittedName>
</protein>
<reference evidence="4" key="1">
    <citation type="submission" date="2021-01" db="EMBL/GenBank/DDBJ databases">
        <title>Marivirga aurantiaca sp. nov., isolated from intertidal surface sediments.</title>
        <authorList>
            <person name="Zhang M."/>
        </authorList>
    </citation>
    <scope>NUCLEOTIDE SEQUENCE</scope>
    <source>
        <strain evidence="4">S37H4</strain>
    </source>
</reference>
<dbReference type="Pfam" id="PF00266">
    <property type="entry name" value="Aminotran_5"/>
    <property type="match status" value="1"/>
</dbReference>
<comment type="caution">
    <text evidence="4">The sequence shown here is derived from an EMBL/GenBank/DDBJ whole genome shotgun (WGS) entry which is preliminary data.</text>
</comment>
<comment type="cofactor">
    <cofactor evidence="1">
        <name>pyridoxal 5'-phosphate</name>
        <dbReference type="ChEBI" id="CHEBI:597326"/>
    </cofactor>
</comment>
<evidence type="ECO:0000256" key="1">
    <source>
        <dbReference type="ARBA" id="ARBA00001933"/>
    </source>
</evidence>
<dbReference type="InterPro" id="IPR015421">
    <property type="entry name" value="PyrdxlP-dep_Trfase_major"/>
</dbReference>
<evidence type="ECO:0000256" key="2">
    <source>
        <dbReference type="ARBA" id="ARBA00022898"/>
    </source>
</evidence>
<dbReference type="GO" id="GO:0019265">
    <property type="term" value="P:glycine biosynthetic process, by transamination of glyoxylate"/>
    <property type="evidence" value="ECO:0007669"/>
    <property type="project" value="TreeGrafter"/>
</dbReference>
<keyword evidence="4" id="KW-0808">Transferase</keyword>
<dbReference type="Gene3D" id="3.90.1150.10">
    <property type="entry name" value="Aspartate Aminotransferase, domain 1"/>
    <property type="match status" value="1"/>
</dbReference>
<dbReference type="GO" id="GO:0008453">
    <property type="term" value="F:alanine-glyoxylate transaminase activity"/>
    <property type="evidence" value="ECO:0007669"/>
    <property type="project" value="TreeGrafter"/>
</dbReference>
<dbReference type="GO" id="GO:0004760">
    <property type="term" value="F:L-serine-pyruvate transaminase activity"/>
    <property type="evidence" value="ECO:0007669"/>
    <property type="project" value="TreeGrafter"/>
</dbReference>
<feature type="domain" description="Aminotransferase class V" evidence="3">
    <location>
        <begin position="122"/>
        <end position="316"/>
    </location>
</feature>
<dbReference type="InterPro" id="IPR015424">
    <property type="entry name" value="PyrdxlP-dep_Trfase"/>
</dbReference>
<keyword evidence="2" id="KW-0663">Pyridoxal phosphate</keyword>
<dbReference type="EMBL" id="JAEQBW010000001">
    <property type="protein sequence ID" value="MBK6263644.1"/>
    <property type="molecule type" value="Genomic_DNA"/>
</dbReference>
<dbReference type="Proteomes" id="UP000611723">
    <property type="component" value="Unassembled WGS sequence"/>
</dbReference>
<name>A0A934WVD6_9BACT</name>
<keyword evidence="5" id="KW-1185">Reference proteome</keyword>
<gene>
    <name evidence="4" type="ORF">JKA74_01250</name>
</gene>
<organism evidence="4 5">
    <name type="scientific">Marivirga aurantiaca</name>
    <dbReference type="NCBI Taxonomy" id="2802615"/>
    <lineage>
        <taxon>Bacteria</taxon>
        <taxon>Pseudomonadati</taxon>
        <taxon>Bacteroidota</taxon>
        <taxon>Cytophagia</taxon>
        <taxon>Cytophagales</taxon>
        <taxon>Marivirgaceae</taxon>
        <taxon>Marivirga</taxon>
    </lineage>
</organism>
<accession>A0A934WVD6</accession>
<dbReference type="InterPro" id="IPR000192">
    <property type="entry name" value="Aminotrans_V_dom"/>
</dbReference>